<keyword evidence="3 14" id="KW-0813">Transport</keyword>
<evidence type="ECO:0000256" key="5">
    <source>
        <dbReference type="ARBA" id="ARBA00022692"/>
    </source>
</evidence>
<evidence type="ECO:0000256" key="15">
    <source>
        <dbReference type="SAM" id="Phobius"/>
    </source>
</evidence>
<dbReference type="Pfam" id="PF00895">
    <property type="entry name" value="ATP-synt_8"/>
    <property type="match status" value="1"/>
</dbReference>
<evidence type="ECO:0000256" key="8">
    <source>
        <dbReference type="ARBA" id="ARBA00023065"/>
    </source>
</evidence>
<keyword evidence="6 14" id="KW-0375">Hydrogen ion transport</keyword>
<name>B3LEC3_BATDA</name>
<keyword evidence="5 14" id="KW-0812">Transmembrane</keyword>
<evidence type="ECO:0000256" key="4">
    <source>
        <dbReference type="ARBA" id="ARBA00022547"/>
    </source>
</evidence>
<reference evidence="16" key="1">
    <citation type="journal article" date="2008" name="Mol. Phylogenet. Evol.">
        <title>Monophyly, phylogenetic position and inter-familial relationships of the Alepocephaliformes (Teleostei) based on whole mitogenome sequences.</title>
        <authorList>
            <person name="Lavoue S."/>
            <person name="Miya M."/>
            <person name="Poulsen J.Y."/>
            <person name="Moller P.R."/>
            <person name="Nishida M."/>
        </authorList>
    </citation>
    <scope>NUCLEOTIDE SEQUENCE</scope>
</reference>
<proteinExistence type="inferred from homology"/>
<dbReference type="GeneID" id="6413046"/>
<sequence length="55" mass="6532">MPQLNPAPWCIILVFSWMVFLIVIPPKVLSHTYINEPTTLSTKKPKPKSWNWPWR</sequence>
<geneLocation type="mitochondrion" evidence="16"/>
<dbReference type="AlphaFoldDB" id="B3LEC3"/>
<evidence type="ECO:0000256" key="7">
    <source>
        <dbReference type="ARBA" id="ARBA00022989"/>
    </source>
</evidence>
<evidence type="ECO:0000256" key="12">
    <source>
        <dbReference type="ARBA" id="ARBA00053067"/>
    </source>
</evidence>
<dbReference type="RefSeq" id="YP_001994409.1">
    <property type="nucleotide sequence ID" value="NC_011015.1"/>
</dbReference>
<dbReference type="PANTHER" id="PTHR39937:SF1">
    <property type="entry name" value="ATP SYNTHASE PROTEIN 8"/>
    <property type="match status" value="1"/>
</dbReference>
<evidence type="ECO:0000256" key="1">
    <source>
        <dbReference type="ARBA" id="ARBA00004304"/>
    </source>
</evidence>
<dbReference type="GO" id="GO:0031966">
    <property type="term" value="C:mitochondrial membrane"/>
    <property type="evidence" value="ECO:0007669"/>
    <property type="project" value="UniProtKB-SubCell"/>
</dbReference>
<keyword evidence="11" id="KW-0066">ATP synthesis</keyword>
<evidence type="ECO:0000256" key="3">
    <source>
        <dbReference type="ARBA" id="ARBA00022448"/>
    </source>
</evidence>
<keyword evidence="7 15" id="KW-1133">Transmembrane helix</keyword>
<evidence type="ECO:0000256" key="10">
    <source>
        <dbReference type="ARBA" id="ARBA00023136"/>
    </source>
</evidence>
<dbReference type="GO" id="GO:0045259">
    <property type="term" value="C:proton-transporting ATP synthase complex"/>
    <property type="evidence" value="ECO:0007669"/>
    <property type="project" value="UniProtKB-KW"/>
</dbReference>
<evidence type="ECO:0000256" key="13">
    <source>
        <dbReference type="ARBA" id="ARBA00064647"/>
    </source>
</evidence>
<comment type="function">
    <text evidence="12">Subunit 8, of the mitochondrial membrane ATP synthase complex (F(1)F(0) ATP synthase or Complex V) that produces ATP from ADP in the presence of a proton gradient across the membrane which is generated by electron transport complexes of the respiratory chain. ATP synthase complex consist of a soluble F(1) head domain - the catalytic core - and a membrane F(1) domain - the membrane proton channel. These two domains are linked by a central stalk rotating inside the F(1) region and a stationary peripheral stalk. During catalysis, ATP synthesis in the catalytic domain of F(1) is coupled via a rotary mechanism of the central stalk subunits to proton translocation. In vivo, can only synthesize ATP although its ATP hydrolase activity can be activated artificially in vitro. Part of the complex F(0) domain.</text>
</comment>
<evidence type="ECO:0000256" key="2">
    <source>
        <dbReference type="ARBA" id="ARBA00008892"/>
    </source>
</evidence>
<evidence type="ECO:0000256" key="9">
    <source>
        <dbReference type="ARBA" id="ARBA00023128"/>
    </source>
</evidence>
<feature type="transmembrane region" description="Helical" evidence="15">
    <location>
        <begin position="6"/>
        <end position="24"/>
    </location>
</feature>
<dbReference type="GO" id="GO:0015986">
    <property type="term" value="P:proton motive force-driven ATP synthesis"/>
    <property type="evidence" value="ECO:0007669"/>
    <property type="project" value="InterPro"/>
</dbReference>
<dbReference type="InterPro" id="IPR050635">
    <property type="entry name" value="ATPase_protein_8"/>
</dbReference>
<dbReference type="PANTHER" id="PTHR39937">
    <property type="entry name" value="ATP SYNTHASE PROTEIN 8"/>
    <property type="match status" value="1"/>
</dbReference>
<dbReference type="EMBL" id="AP009400">
    <property type="protein sequence ID" value="BAG49349.1"/>
    <property type="molecule type" value="Genomic_DNA"/>
</dbReference>
<comment type="similarity">
    <text evidence="2 14">Belongs to the ATPase protein 8 family.</text>
</comment>
<evidence type="ECO:0000256" key="6">
    <source>
        <dbReference type="ARBA" id="ARBA00022781"/>
    </source>
</evidence>
<comment type="subcellular location">
    <subcellularLocation>
        <location evidence="1 14">Mitochondrion membrane</location>
        <topology evidence="1 14">Single-pass membrane protein</topology>
    </subcellularLocation>
</comment>
<keyword evidence="8 14" id="KW-0406">Ion transport</keyword>
<comment type="subunit">
    <text evidence="13">Component of the ATP synthase complex composed at least of ATP5F1A/subunit alpha, ATP5F1B/subunit beta, ATP5MC1/subunit c (homooctomer), MT-ATP6/subunit a, MT-ATP8/subunit 8, ATP5ME/subunit e, ATP5MF/subunit f, ATP5MG/subunit g, ATP5MK/subunit k, ATP5MJ/subunit j, ATP5F1C/subunit gamma, ATP5F1D/subunit delta, ATP5F1E/subunit epsilon, ATP5PF/subunit F6, ATP5PB/subunit b, ATP5PD/subunit d, ATP5PO/subunit OSCP. ATP synthase complex consists of a soluble F(1) head domain (subunits alpha(3) and beta(3)) - the catalytic core - and a membrane F(0) domain - the membrane proton channel (subunits c, a, 8, e, f, g, k and j). These two domains are linked by a central stalk (subunits gamma, delta, and epsilon) rotating inside the F1 region and a stationary peripheral stalk (subunits F6, b, d, and OSCP).</text>
</comment>
<protein>
    <recommendedName>
        <fullName evidence="14">ATP synthase complex subunit 8</fullName>
    </recommendedName>
</protein>
<organism evidence="16">
    <name type="scientific">Bathyprion danae</name>
    <name type="common">Fangtooth smooth-head</name>
    <dbReference type="NCBI Taxonomy" id="443631"/>
    <lineage>
        <taxon>Eukaryota</taxon>
        <taxon>Metazoa</taxon>
        <taxon>Chordata</taxon>
        <taxon>Craniata</taxon>
        <taxon>Vertebrata</taxon>
        <taxon>Euteleostomi</taxon>
        <taxon>Actinopterygii</taxon>
        <taxon>Neopterygii</taxon>
        <taxon>Teleostei</taxon>
        <taxon>Alepocephali</taxon>
        <taxon>Alepocephaliformes</taxon>
        <taxon>Alepocephalidae</taxon>
        <taxon>Bathyprion</taxon>
    </lineage>
</organism>
<accession>B3LEC3</accession>
<dbReference type="CTD" id="4509"/>
<evidence type="ECO:0000313" key="16">
    <source>
        <dbReference type="EMBL" id="BAG49349.1"/>
    </source>
</evidence>
<keyword evidence="9 14" id="KW-0496">Mitochondrion</keyword>
<evidence type="ECO:0000256" key="14">
    <source>
        <dbReference type="RuleBase" id="RU003661"/>
    </source>
</evidence>
<gene>
    <name evidence="16" type="primary">ATP8</name>
</gene>
<dbReference type="GO" id="GO:0015078">
    <property type="term" value="F:proton transmembrane transporter activity"/>
    <property type="evidence" value="ECO:0007669"/>
    <property type="project" value="InterPro"/>
</dbReference>
<evidence type="ECO:0000256" key="11">
    <source>
        <dbReference type="ARBA" id="ARBA00023310"/>
    </source>
</evidence>
<dbReference type="InterPro" id="IPR001421">
    <property type="entry name" value="ATP8_metazoa"/>
</dbReference>
<keyword evidence="10 15" id="KW-0472">Membrane</keyword>
<keyword evidence="4 14" id="KW-0138">CF(0)</keyword>